<dbReference type="EMBL" id="JBBNAE010000002">
    <property type="protein sequence ID" value="KAK9145398.1"/>
    <property type="molecule type" value="Genomic_DNA"/>
</dbReference>
<dbReference type="Gene3D" id="2.80.10.50">
    <property type="match status" value="1"/>
</dbReference>
<keyword evidence="3" id="KW-1185">Reference proteome</keyword>
<dbReference type="AlphaFoldDB" id="A0AAP0K5B9"/>
<protein>
    <submittedName>
        <fullName evidence="2">Uncharacterized protein</fullName>
    </submittedName>
</protein>
<sequence length="202" mass="22797">MSRLHTSLLILIFTVSTTIQASLAAPEEVRDITGKKLLSGVDYYILPAKEVGGLGLGRNKQSYCPLEVVHWEFEGWNGVPVKFLPLNSKKGIVRISTDLNVKFDTDDDDCDEAVWRLSPFDYKVNHYFVTTGGSEGNPGCKTFSNWFLIEKFDDDYKLMFCPSVCKSRKEILCQDIGIEVDGEGKRRLAISSEPFKVKFKKV</sequence>
<dbReference type="SMART" id="SM00452">
    <property type="entry name" value="STI"/>
    <property type="match status" value="1"/>
</dbReference>
<dbReference type="CDD" id="cd23375">
    <property type="entry name" value="beta-trefoil_STI_VvMLP-like"/>
    <property type="match status" value="1"/>
</dbReference>
<feature type="signal peptide" evidence="1">
    <location>
        <begin position="1"/>
        <end position="24"/>
    </location>
</feature>
<dbReference type="PRINTS" id="PR00291">
    <property type="entry name" value="KUNITZINHBTR"/>
</dbReference>
<evidence type="ECO:0000313" key="2">
    <source>
        <dbReference type="EMBL" id="KAK9145398.1"/>
    </source>
</evidence>
<dbReference type="SUPFAM" id="SSF50386">
    <property type="entry name" value="STI-like"/>
    <property type="match status" value="1"/>
</dbReference>
<keyword evidence="1" id="KW-0732">Signal</keyword>
<name>A0AAP0K5B9_9MAGN</name>
<dbReference type="InterPro" id="IPR002160">
    <property type="entry name" value="Prot_inh_Kunz-lg"/>
</dbReference>
<dbReference type="InterPro" id="IPR011065">
    <property type="entry name" value="Kunitz_inhibitor_STI-like_sf"/>
</dbReference>
<dbReference type="Pfam" id="PF00197">
    <property type="entry name" value="Kunitz_legume"/>
    <property type="match status" value="1"/>
</dbReference>
<dbReference type="PROSITE" id="PS00283">
    <property type="entry name" value="SOYBEAN_KUNITZ"/>
    <property type="match status" value="1"/>
</dbReference>
<gene>
    <name evidence="2" type="ORF">Sjap_005301</name>
</gene>
<organism evidence="2 3">
    <name type="scientific">Stephania japonica</name>
    <dbReference type="NCBI Taxonomy" id="461633"/>
    <lineage>
        <taxon>Eukaryota</taxon>
        <taxon>Viridiplantae</taxon>
        <taxon>Streptophyta</taxon>
        <taxon>Embryophyta</taxon>
        <taxon>Tracheophyta</taxon>
        <taxon>Spermatophyta</taxon>
        <taxon>Magnoliopsida</taxon>
        <taxon>Ranunculales</taxon>
        <taxon>Menispermaceae</taxon>
        <taxon>Menispermoideae</taxon>
        <taxon>Cissampelideae</taxon>
        <taxon>Stephania</taxon>
    </lineage>
</organism>
<accession>A0AAP0K5B9</accession>
<dbReference type="Proteomes" id="UP001417504">
    <property type="component" value="Unassembled WGS sequence"/>
</dbReference>
<dbReference type="PANTHER" id="PTHR33107">
    <property type="entry name" value="KUNITZ TRYPSIN INHIBITOR 2"/>
    <property type="match status" value="1"/>
</dbReference>
<proteinExistence type="predicted"/>
<comment type="caution">
    <text evidence="2">The sequence shown here is derived from an EMBL/GenBank/DDBJ whole genome shotgun (WGS) entry which is preliminary data.</text>
</comment>
<dbReference type="GO" id="GO:0004866">
    <property type="term" value="F:endopeptidase inhibitor activity"/>
    <property type="evidence" value="ECO:0007669"/>
    <property type="project" value="InterPro"/>
</dbReference>
<evidence type="ECO:0000256" key="1">
    <source>
        <dbReference type="SAM" id="SignalP"/>
    </source>
</evidence>
<reference evidence="2 3" key="1">
    <citation type="submission" date="2024-01" db="EMBL/GenBank/DDBJ databases">
        <title>Genome assemblies of Stephania.</title>
        <authorList>
            <person name="Yang L."/>
        </authorList>
    </citation>
    <scope>NUCLEOTIDE SEQUENCE [LARGE SCALE GENOMIC DNA]</scope>
    <source>
        <strain evidence="2">QJT</strain>
        <tissue evidence="2">Leaf</tissue>
    </source>
</reference>
<evidence type="ECO:0000313" key="3">
    <source>
        <dbReference type="Proteomes" id="UP001417504"/>
    </source>
</evidence>
<dbReference type="PANTHER" id="PTHR33107:SF5">
    <property type="entry name" value="KUNITZ TRYPSIN INHIBITOR 5"/>
    <property type="match status" value="1"/>
</dbReference>
<feature type="chain" id="PRO_5043040257" evidence="1">
    <location>
        <begin position="25"/>
        <end position="202"/>
    </location>
</feature>